<dbReference type="EMBL" id="SJSN01000010">
    <property type="protein sequence ID" value="TCD07580.1"/>
    <property type="molecule type" value="Genomic_DNA"/>
</dbReference>
<proteinExistence type="predicted"/>
<evidence type="ECO:0000256" key="5">
    <source>
        <dbReference type="ARBA" id="ARBA00023136"/>
    </source>
</evidence>
<dbReference type="Proteomes" id="UP000291485">
    <property type="component" value="Unassembled WGS sequence"/>
</dbReference>
<dbReference type="Gene3D" id="2.60.120.260">
    <property type="entry name" value="Galactose-binding domain-like"/>
    <property type="match status" value="2"/>
</dbReference>
<dbReference type="InterPro" id="IPR018513">
    <property type="entry name" value="Cell_synthase_bac"/>
</dbReference>
<accession>A0A4R0NYQ9</accession>
<dbReference type="GO" id="GO:0005886">
    <property type="term" value="C:plasma membrane"/>
    <property type="evidence" value="ECO:0007669"/>
    <property type="project" value="UniProtKB-SubCell"/>
</dbReference>
<name>A0A4R0NYQ9_9SPHI</name>
<feature type="transmembrane region" description="Helical" evidence="6">
    <location>
        <begin position="635"/>
        <end position="652"/>
    </location>
</feature>
<evidence type="ECO:0000256" key="4">
    <source>
        <dbReference type="ARBA" id="ARBA00022989"/>
    </source>
</evidence>
<evidence type="ECO:0000256" key="7">
    <source>
        <dbReference type="SAM" id="SignalP"/>
    </source>
</evidence>
<protein>
    <recommendedName>
        <fullName evidence="10">Cellulose synthase subunit</fullName>
    </recommendedName>
</protein>
<gene>
    <name evidence="8" type="ORF">EZ449_13640</name>
</gene>
<feature type="signal peptide" evidence="7">
    <location>
        <begin position="1"/>
        <end position="19"/>
    </location>
</feature>
<evidence type="ECO:0000313" key="8">
    <source>
        <dbReference type="EMBL" id="TCD07580.1"/>
    </source>
</evidence>
<keyword evidence="3 6" id="KW-0812">Transmembrane</keyword>
<dbReference type="GO" id="GO:0006011">
    <property type="term" value="P:UDP-alpha-D-glucose metabolic process"/>
    <property type="evidence" value="ECO:0007669"/>
    <property type="project" value="InterPro"/>
</dbReference>
<comment type="subcellular location">
    <subcellularLocation>
        <location evidence="1">Cell membrane</location>
        <topology evidence="1">Single-pass membrane protein</topology>
    </subcellularLocation>
</comment>
<dbReference type="OrthoDB" id="9766924at2"/>
<evidence type="ECO:0000256" key="3">
    <source>
        <dbReference type="ARBA" id="ARBA00022692"/>
    </source>
</evidence>
<evidence type="ECO:0000313" key="9">
    <source>
        <dbReference type="Proteomes" id="UP000291485"/>
    </source>
</evidence>
<evidence type="ECO:0000256" key="2">
    <source>
        <dbReference type="ARBA" id="ARBA00022475"/>
    </source>
</evidence>
<keyword evidence="4 6" id="KW-1133">Transmembrane helix</keyword>
<evidence type="ECO:0000256" key="6">
    <source>
        <dbReference type="SAM" id="Phobius"/>
    </source>
</evidence>
<keyword evidence="7" id="KW-0732">Signal</keyword>
<reference evidence="8 9" key="1">
    <citation type="submission" date="2019-02" db="EMBL/GenBank/DDBJ databases">
        <title>Pedobacter sp. RP-3-11 sp. nov., isolated from Arctic soil.</title>
        <authorList>
            <person name="Dahal R.H."/>
        </authorList>
    </citation>
    <scope>NUCLEOTIDE SEQUENCE [LARGE SCALE GENOMIC DNA]</scope>
    <source>
        <strain evidence="8 9">RP-3-11</strain>
    </source>
</reference>
<dbReference type="AlphaFoldDB" id="A0A4R0NYQ9"/>
<sequence length="665" mass="74379">MKKLYFILSLLLLHCGLFAQKSFKEYGYATQTLRGSDGSYTYYFRVLPNQQIDGSTLSLSVSVPRTLNMAKSFVHVFVNDEPSYSSRFKPDTINKLIIPLTYNKNAKAPFLKLTVKSQLFIGNTPYQEENNPSLWLNILPQSNITWAADQSYGLASVNLSNTTFSKTAIVYPNNISSGELQAVALTYAKLRRSGQRNIKLYAQDAVPSGLSDFIYIGLLHKLKPAYRTMISAKIKSGDGLLYIHKGLIGQSEQNVEQILFMTAIDALGLSKALDAVLTPGILSANFQNQLIIKTSGYKPFEKDDKLFLSDLDDNANQEPGGGSNSHDFNFKTSAFAHIPADLNMELHVKYTGIGKNDRGYFNVYLNNTLITSRQLNESGSLRVAASVNRYQIKKFNTLRTEFVYNTANGLRTGTVSNFVGQVDVKSSFLDVGSNLNEKQISFYSYPDVFQQNAAILVSKDALSSSISAIADLAYQLNDHYSNEVTYRPIIDFSNNANKYTGKNVILLTTRKDSLLTELTHIPLQYSKGFTIYGDNNNEIMYQLSSPDQSTIAQIFEDGRFPAVLSITIPNDGFSKAALQQTVTDMSEQLNQFSGNILISNKKNHQIFNLAQNSNNIKYSGDENGPWISFWTRYKLLFLAGVLFMVFLGYIYVRTKVKHSQTIVNT</sequence>
<evidence type="ECO:0000256" key="1">
    <source>
        <dbReference type="ARBA" id="ARBA00004162"/>
    </source>
</evidence>
<evidence type="ECO:0008006" key="10">
    <source>
        <dbReference type="Google" id="ProtNLM"/>
    </source>
</evidence>
<organism evidence="8 9">
    <name type="scientific">Pedobacter frigidisoli</name>
    <dbReference type="NCBI Taxonomy" id="2530455"/>
    <lineage>
        <taxon>Bacteria</taxon>
        <taxon>Pseudomonadati</taxon>
        <taxon>Bacteroidota</taxon>
        <taxon>Sphingobacteriia</taxon>
        <taxon>Sphingobacteriales</taxon>
        <taxon>Sphingobacteriaceae</taxon>
        <taxon>Pedobacter</taxon>
    </lineage>
</organism>
<dbReference type="PANTHER" id="PTHR39083">
    <property type="entry name" value="CYCLIC DI-GMP-BINDING PROTEIN"/>
    <property type="match status" value="1"/>
</dbReference>
<dbReference type="RefSeq" id="WP_131559698.1">
    <property type="nucleotide sequence ID" value="NZ_SJSN01000010.1"/>
</dbReference>
<keyword evidence="5 6" id="KW-0472">Membrane</keyword>
<dbReference type="PANTHER" id="PTHR39083:SF1">
    <property type="entry name" value="CYCLIC DI-GMP-BINDING PROTEIN"/>
    <property type="match status" value="1"/>
</dbReference>
<keyword evidence="9" id="KW-1185">Reference proteome</keyword>
<comment type="caution">
    <text evidence="8">The sequence shown here is derived from an EMBL/GenBank/DDBJ whole genome shotgun (WGS) entry which is preliminary data.</text>
</comment>
<keyword evidence="2" id="KW-1003">Cell membrane</keyword>
<dbReference type="Pfam" id="PF03170">
    <property type="entry name" value="BcsB"/>
    <property type="match status" value="1"/>
</dbReference>
<feature type="chain" id="PRO_5020241293" description="Cellulose synthase subunit" evidence="7">
    <location>
        <begin position="20"/>
        <end position="665"/>
    </location>
</feature>